<dbReference type="PANTHER" id="PTHR21432">
    <property type="entry name" value="ACETYL-COA HYDROLASE-RELATED"/>
    <property type="match status" value="1"/>
</dbReference>
<feature type="domain" description="Acetyl-CoA hydrolase/transferase N-terminal" evidence="3">
    <location>
        <begin position="96"/>
        <end position="197"/>
    </location>
</feature>
<dbReference type="Gene3D" id="3.40.1080.10">
    <property type="entry name" value="Glutaconate Coenzyme A-transferase"/>
    <property type="match status" value="1"/>
</dbReference>
<dbReference type="GO" id="GO:0006083">
    <property type="term" value="P:acetate metabolic process"/>
    <property type="evidence" value="ECO:0007669"/>
    <property type="project" value="InterPro"/>
</dbReference>
<organism evidence="5 6">
    <name type="scientific">Marinobacter nauticus</name>
    <name type="common">Marinobacter hydrocarbonoclasticus</name>
    <name type="synonym">Marinobacter aquaeolei</name>
    <dbReference type="NCBI Taxonomy" id="2743"/>
    <lineage>
        <taxon>Bacteria</taxon>
        <taxon>Pseudomonadati</taxon>
        <taxon>Pseudomonadota</taxon>
        <taxon>Gammaproteobacteria</taxon>
        <taxon>Pseudomonadales</taxon>
        <taxon>Marinobacteraceae</taxon>
        <taxon>Marinobacter</taxon>
    </lineage>
</organism>
<evidence type="ECO:0000259" key="3">
    <source>
        <dbReference type="Pfam" id="PF02550"/>
    </source>
</evidence>
<dbReference type="InterPro" id="IPR003702">
    <property type="entry name" value="ActCoA_hydro_N"/>
</dbReference>
<proteinExistence type="inferred from homology"/>
<comment type="similarity">
    <text evidence="1">Belongs to the acetyl-CoA hydrolase/transferase family.</text>
</comment>
<accession>A0A368X2K4</accession>
<dbReference type="SUPFAM" id="SSF100950">
    <property type="entry name" value="NagB/RpiA/CoA transferase-like"/>
    <property type="match status" value="2"/>
</dbReference>
<dbReference type="Proteomes" id="UP000253647">
    <property type="component" value="Unassembled WGS sequence"/>
</dbReference>
<evidence type="ECO:0000256" key="1">
    <source>
        <dbReference type="ARBA" id="ARBA00009632"/>
    </source>
</evidence>
<dbReference type="InterPro" id="IPR038460">
    <property type="entry name" value="AcetylCoA_hyd_C_sf"/>
</dbReference>
<dbReference type="EMBL" id="QPJI01000026">
    <property type="protein sequence ID" value="RCW62193.1"/>
    <property type="molecule type" value="Genomic_DNA"/>
</dbReference>
<protein>
    <submittedName>
        <fullName evidence="5">Itaconate CoA-transferase</fullName>
    </submittedName>
</protein>
<dbReference type="AlphaFoldDB" id="A0A368X2K4"/>
<reference evidence="5 6" key="1">
    <citation type="submission" date="2018-07" db="EMBL/GenBank/DDBJ databases">
        <title>Freshwater and sediment microbial communities from various areas in North America, analyzing microbe dynamics in response to fracking.</title>
        <authorList>
            <person name="Lamendella R."/>
        </authorList>
    </citation>
    <scope>NUCLEOTIDE SEQUENCE [LARGE SCALE GENOMIC DNA]</scope>
    <source>
        <strain evidence="5 6">105B</strain>
    </source>
</reference>
<dbReference type="Gene3D" id="3.40.1080.20">
    <property type="entry name" value="Acetyl-CoA hydrolase/transferase C-terminal domain"/>
    <property type="match status" value="1"/>
</dbReference>
<dbReference type="Pfam" id="PF02550">
    <property type="entry name" value="AcetylCoA_hydro"/>
    <property type="match status" value="1"/>
</dbReference>
<dbReference type="InterPro" id="IPR026888">
    <property type="entry name" value="AcetylCoA_hyd_C"/>
</dbReference>
<dbReference type="InterPro" id="IPR046433">
    <property type="entry name" value="ActCoA_hydro"/>
</dbReference>
<evidence type="ECO:0000256" key="2">
    <source>
        <dbReference type="ARBA" id="ARBA00022679"/>
    </source>
</evidence>
<evidence type="ECO:0000313" key="5">
    <source>
        <dbReference type="EMBL" id="RCW62193.1"/>
    </source>
</evidence>
<feature type="domain" description="Acetyl-CoA hydrolase/transferase C-terminal" evidence="4">
    <location>
        <begin position="283"/>
        <end position="435"/>
    </location>
</feature>
<evidence type="ECO:0000259" key="4">
    <source>
        <dbReference type="Pfam" id="PF13336"/>
    </source>
</evidence>
<dbReference type="PANTHER" id="PTHR21432:SF20">
    <property type="entry name" value="ACETYL-COA HYDROLASE"/>
    <property type="match status" value="1"/>
</dbReference>
<evidence type="ECO:0000313" key="6">
    <source>
        <dbReference type="Proteomes" id="UP000253647"/>
    </source>
</evidence>
<dbReference type="Pfam" id="PF13336">
    <property type="entry name" value="AcetylCoA_hyd_C"/>
    <property type="match status" value="1"/>
</dbReference>
<keyword evidence="2 5" id="KW-0808">Transferase</keyword>
<dbReference type="GO" id="GO:0008775">
    <property type="term" value="F:acetate CoA-transferase activity"/>
    <property type="evidence" value="ECO:0007669"/>
    <property type="project" value="InterPro"/>
</dbReference>
<dbReference type="Gene3D" id="3.30.750.70">
    <property type="entry name" value="4-hydroxybutyrate coenzyme like domains"/>
    <property type="match status" value="1"/>
</dbReference>
<sequence>MDTDEGLLASYLKRKLSAHEAVETISGCRNLILGMSAAQPPALMAATADALRDRLIGPLNVYYLHGTEHLQQTLLAPDLIDLVTPRPLFLSHSDRAAIAQSHSTNWIEFVPAMLHQAGRLLTEHIDPECFFVTVSPMDRHGYFSLGTNADYGASVIRKARKVIVEVNRYMPRTFGECSVHISEIDHIVEHDQPLVEAIPKAPTEVDRKIAQQIIERIDDGDTLQIGVGGVPNAVLSGLNQHKDLGLHSELFSPAMVPLIQAGILNGRRKTWMQHKHVFTFALGDRALYEFLDDNPAIVGYPASWVNNPDIIRLNDNMVSVNSALEIDLTGQINSEQIGDRPFSGTGGQLDFVRGAYAARNGRSFIALRSTAQSGSVSRIVPRLLSGAVTDPRNDVQFVVTEYGCVNLKGLSIPQRAKALIQLACPEFREQLEREATSLGWI</sequence>
<comment type="caution">
    <text evidence="5">The sequence shown here is derived from an EMBL/GenBank/DDBJ whole genome shotgun (WGS) entry which is preliminary data.</text>
</comment>
<name>A0A368X2K4_MARNT</name>
<dbReference type="InterPro" id="IPR037171">
    <property type="entry name" value="NagB/RpiA_transferase-like"/>
</dbReference>
<gene>
    <name evidence="5" type="ORF">DET61_12612</name>
</gene>
<dbReference type="RefSeq" id="WP_220269778.1">
    <property type="nucleotide sequence ID" value="NZ_QPJI01000026.1"/>
</dbReference>